<feature type="active site" description="Proton acceptor" evidence="4">
    <location>
        <position position="214"/>
    </location>
</feature>
<dbReference type="CDD" id="cd07205">
    <property type="entry name" value="Pat_PNPLA6_PNPLA7_NTE1_like"/>
    <property type="match status" value="1"/>
</dbReference>
<evidence type="ECO:0000313" key="8">
    <source>
        <dbReference type="Proteomes" id="UP000323866"/>
    </source>
</evidence>
<feature type="short sequence motif" description="GXSXG" evidence="4">
    <location>
        <begin position="62"/>
        <end position="66"/>
    </location>
</feature>
<dbReference type="OrthoDB" id="9770965at2"/>
<feature type="short sequence motif" description="GXGXXG" evidence="4">
    <location>
        <begin position="35"/>
        <end position="40"/>
    </location>
</feature>
<feature type="domain" description="PNPLA" evidence="5">
    <location>
        <begin position="31"/>
        <end position="227"/>
    </location>
</feature>
<organism evidence="6 8">
    <name type="scientific">Rufibacter glacialis</name>
    <dbReference type="NCBI Taxonomy" id="1259555"/>
    <lineage>
        <taxon>Bacteria</taxon>
        <taxon>Pseudomonadati</taxon>
        <taxon>Bacteroidota</taxon>
        <taxon>Cytophagia</taxon>
        <taxon>Cytophagales</taxon>
        <taxon>Hymenobacteraceae</taxon>
        <taxon>Rufibacter</taxon>
    </lineage>
</organism>
<dbReference type="EMBL" id="JBGOGF010000003">
    <property type="protein sequence ID" value="MFA1771202.1"/>
    <property type="molecule type" value="Genomic_DNA"/>
</dbReference>
<feature type="short sequence motif" description="DGA/G" evidence="4">
    <location>
        <begin position="214"/>
        <end position="216"/>
    </location>
</feature>
<keyword evidence="3 4" id="KW-0443">Lipid metabolism</keyword>
<evidence type="ECO:0000256" key="2">
    <source>
        <dbReference type="ARBA" id="ARBA00022963"/>
    </source>
</evidence>
<dbReference type="AlphaFoldDB" id="A0A5M8QC08"/>
<evidence type="ECO:0000313" key="7">
    <source>
        <dbReference type="EMBL" id="MFA1771202.1"/>
    </source>
</evidence>
<keyword evidence="2 4" id="KW-0442">Lipid degradation</keyword>
<dbReference type="GO" id="GO:0016042">
    <property type="term" value="P:lipid catabolic process"/>
    <property type="evidence" value="ECO:0007669"/>
    <property type="project" value="UniProtKB-UniRule"/>
</dbReference>
<sequence length="774" mass="86505">MPTLLSHLRVFFVFLLFFSFSAKTSAQKVGVVLSGGGAKGLAHVGVLKVLEKNNIPIDYIVGTSMGAVVGSLYAAGFSPQDIEDLVLSPKFQYWVSGRQLEDRAFNYFSLDPSPAALRLPLTLQSSLKVQTTGGLVSDVNLNYALASTLAAGGAIAEYNFNKLFVPFRALTAEIFTRQQIVQRKGSLADAVRNSMAVPLAFRPIRQPDGRYLFDGGLFNNFPTDVMRSEFKPDVIIGVNVGDVSFKKYPKDKDDELLGSSLIFLSFDVADTLAVGPNGILIQPDLEGFGTTDFAKVKELIDIGVQSAEAKLPLLKQRITKQVDSTDLVKRRNAFQAQAPPPRFARVQVQGLKENQNTYVSKFFLRKGKEYTIDEIEEGYYRLAANDFFRGIYPRIQFDSTAGGYVLNIDAQQSNNATAEVGAVFSTRPVDNLYVGLEYRYLNRLLYTVGLNANLGRFYSAGQFGIRLNMPARIPFYIEPSVMYSRFNYQTGTSFFDLGDAASSQVQQRDFKVGLQAGFSHNFRSRFVIDGAYFSNEDEYANAKNVSSDDKLDETDFVGLTAAFRFERNSLNRKMYSTRGHRAVLGLRAVSGEESYRPGSTSLLTESRTANHKWLQFSATYEGYYPFNNDKSSWGYFFEGVVSTQGPFTNYRSSLTSSPAFNPLPDSRTLFLDAYRTSRYGAVGLRYSQSLLTKFEWRSEAFVHLTHRPLEEGPMQQAVRASGFDRPRLTASTGIIMHLPIGPAALHFIHYDNDENRWNIFGHVGFLLFRGRTLQ</sequence>
<evidence type="ECO:0000256" key="1">
    <source>
        <dbReference type="ARBA" id="ARBA00022801"/>
    </source>
</evidence>
<dbReference type="PROSITE" id="PS51635">
    <property type="entry name" value="PNPLA"/>
    <property type="match status" value="1"/>
</dbReference>
<dbReference type="Gene3D" id="3.40.1090.10">
    <property type="entry name" value="Cytosolic phospholipase A2 catalytic domain"/>
    <property type="match status" value="2"/>
</dbReference>
<evidence type="ECO:0000259" key="5">
    <source>
        <dbReference type="PROSITE" id="PS51635"/>
    </source>
</evidence>
<dbReference type="Proteomes" id="UP001570846">
    <property type="component" value="Unassembled WGS sequence"/>
</dbReference>
<reference evidence="6 8" key="2">
    <citation type="submission" date="2019-09" db="EMBL/GenBank/DDBJ databases">
        <title>A bacterium isolated from glacier soil.</title>
        <authorList>
            <person name="Liu Q."/>
        </authorList>
    </citation>
    <scope>NUCLEOTIDE SEQUENCE [LARGE SCALE GENOMIC DNA]</scope>
    <source>
        <strain evidence="6 8">MDT1-10-3</strain>
    </source>
</reference>
<feature type="active site" description="Nucleophile" evidence="4">
    <location>
        <position position="64"/>
    </location>
</feature>
<evidence type="ECO:0000313" key="9">
    <source>
        <dbReference type="Proteomes" id="UP001570846"/>
    </source>
</evidence>
<evidence type="ECO:0000313" key="6">
    <source>
        <dbReference type="EMBL" id="KAA6433545.1"/>
    </source>
</evidence>
<dbReference type="InterPro" id="IPR050301">
    <property type="entry name" value="NTE"/>
</dbReference>
<reference evidence="6 8" key="1">
    <citation type="submission" date="2019-07" db="EMBL/GenBank/DDBJ databases">
        <authorList>
            <person name="Qu J.-H."/>
        </authorList>
    </citation>
    <scope>NUCLEOTIDE SEQUENCE [LARGE SCALE GENOMIC DNA]</scope>
    <source>
        <strain evidence="6 8">MDT1-10-3</strain>
    </source>
</reference>
<dbReference type="EMBL" id="VKKZ01000021">
    <property type="protein sequence ID" value="KAA6433545.1"/>
    <property type="molecule type" value="Genomic_DNA"/>
</dbReference>
<protein>
    <submittedName>
        <fullName evidence="6 7">Patatin</fullName>
    </submittedName>
</protein>
<dbReference type="Pfam" id="PF01734">
    <property type="entry name" value="Patatin"/>
    <property type="match status" value="1"/>
</dbReference>
<keyword evidence="1 4" id="KW-0378">Hydrolase</keyword>
<proteinExistence type="predicted"/>
<evidence type="ECO:0000256" key="3">
    <source>
        <dbReference type="ARBA" id="ARBA00023098"/>
    </source>
</evidence>
<dbReference type="PANTHER" id="PTHR14226">
    <property type="entry name" value="NEUROPATHY TARGET ESTERASE/SWISS CHEESE D.MELANOGASTER"/>
    <property type="match status" value="1"/>
</dbReference>
<gene>
    <name evidence="7" type="ORF">ACD591_07855</name>
    <name evidence="6" type="ORF">FOE74_13880</name>
</gene>
<dbReference type="InterPro" id="IPR016035">
    <property type="entry name" value="Acyl_Trfase/lysoPLipase"/>
</dbReference>
<dbReference type="Proteomes" id="UP000323866">
    <property type="component" value="Unassembled WGS sequence"/>
</dbReference>
<dbReference type="RefSeq" id="WP_149099203.1">
    <property type="nucleotide sequence ID" value="NZ_BMMG01000004.1"/>
</dbReference>
<name>A0A5M8QC08_9BACT</name>
<dbReference type="InterPro" id="IPR002641">
    <property type="entry name" value="PNPLA_dom"/>
</dbReference>
<comment type="caution">
    <text evidence="6">The sequence shown here is derived from an EMBL/GenBank/DDBJ whole genome shotgun (WGS) entry which is preliminary data.</text>
</comment>
<dbReference type="SUPFAM" id="SSF52151">
    <property type="entry name" value="FabD/lysophospholipase-like"/>
    <property type="match status" value="1"/>
</dbReference>
<keyword evidence="9" id="KW-1185">Reference proteome</keyword>
<dbReference type="GO" id="GO:0016787">
    <property type="term" value="F:hydrolase activity"/>
    <property type="evidence" value="ECO:0007669"/>
    <property type="project" value="UniProtKB-UniRule"/>
</dbReference>
<evidence type="ECO:0000256" key="4">
    <source>
        <dbReference type="PROSITE-ProRule" id="PRU01161"/>
    </source>
</evidence>
<accession>A0A5M8QC08</accession>
<reference evidence="7 9" key="3">
    <citation type="submission" date="2024-08" db="EMBL/GenBank/DDBJ databases">
        <authorList>
            <person name="Wei W."/>
        </authorList>
    </citation>
    <scope>NUCLEOTIDE SEQUENCE [LARGE SCALE GENOMIC DNA]</scope>
    <source>
        <strain evidence="7 9">XU2</strain>
    </source>
</reference>
<dbReference type="PANTHER" id="PTHR14226:SF29">
    <property type="entry name" value="NEUROPATHY TARGET ESTERASE SWS"/>
    <property type="match status" value="1"/>
</dbReference>